<keyword evidence="3" id="KW-1185">Reference proteome</keyword>
<dbReference type="InterPro" id="IPR034804">
    <property type="entry name" value="SQR/QFR_C/D"/>
</dbReference>
<proteinExistence type="predicted"/>
<name>A0ABY6P2U0_9NOCA</name>
<protein>
    <submittedName>
        <fullName evidence="2">Succinate dehydrogenase cytochrome b subunit</fullName>
    </submittedName>
</protein>
<keyword evidence="1" id="KW-0812">Transmembrane</keyword>
<dbReference type="Gene3D" id="1.20.1300.10">
    <property type="entry name" value="Fumarate reductase/succinate dehydrogenase, transmembrane subunit"/>
    <property type="match status" value="1"/>
</dbReference>
<dbReference type="Proteomes" id="UP001164965">
    <property type="component" value="Chromosome"/>
</dbReference>
<feature type="transmembrane region" description="Helical" evidence="1">
    <location>
        <begin position="20"/>
        <end position="39"/>
    </location>
</feature>
<dbReference type="InterPro" id="IPR011138">
    <property type="entry name" value="Cytochrome_b-558"/>
</dbReference>
<feature type="transmembrane region" description="Helical" evidence="1">
    <location>
        <begin position="132"/>
        <end position="150"/>
    </location>
</feature>
<accession>A0ABY6P2U0</accession>
<dbReference type="RefSeq" id="WP_265384069.1">
    <property type="nucleotide sequence ID" value="NZ_CP110615.1"/>
</dbReference>
<feature type="transmembrane region" description="Helical" evidence="1">
    <location>
        <begin position="213"/>
        <end position="237"/>
    </location>
</feature>
<reference evidence="2" key="1">
    <citation type="submission" date="2022-10" db="EMBL/GenBank/DDBJ databases">
        <title>Rhodococcus sp.75.</title>
        <authorList>
            <person name="Sun M."/>
        </authorList>
    </citation>
    <scope>NUCLEOTIDE SEQUENCE</scope>
    <source>
        <strain evidence="2">75</strain>
    </source>
</reference>
<feature type="transmembrane region" description="Helical" evidence="1">
    <location>
        <begin position="170"/>
        <end position="192"/>
    </location>
</feature>
<evidence type="ECO:0000313" key="3">
    <source>
        <dbReference type="Proteomes" id="UP001164965"/>
    </source>
</evidence>
<keyword evidence="1" id="KW-0472">Membrane</keyword>
<dbReference type="CDD" id="cd03498">
    <property type="entry name" value="SQR_TypeB_2_TM"/>
    <property type="match status" value="1"/>
</dbReference>
<dbReference type="EMBL" id="CP110615">
    <property type="protein sequence ID" value="UZJ25965.1"/>
    <property type="molecule type" value="Genomic_DNA"/>
</dbReference>
<feature type="transmembrane region" description="Helical" evidence="1">
    <location>
        <begin position="76"/>
        <end position="97"/>
    </location>
</feature>
<dbReference type="SUPFAM" id="SSF81343">
    <property type="entry name" value="Fumarate reductase respiratory complex transmembrane subunits"/>
    <property type="match status" value="1"/>
</dbReference>
<evidence type="ECO:0000313" key="2">
    <source>
        <dbReference type="EMBL" id="UZJ25965.1"/>
    </source>
</evidence>
<evidence type="ECO:0000256" key="1">
    <source>
        <dbReference type="SAM" id="Phobius"/>
    </source>
</evidence>
<sequence length="242" mass="26147">MTTRPPTARQRRSAALRSTVVLKAAMAVSGLLMVAYLLAHMYGNLKIFAGQASFDGYAQFLRTVGEPLLPHGGLLWLVRVVLGASVVVHVSAAVVLWRRARRATGGRGGQRYESTKARTGVQRSYASFTMRWGGVTLLLFIVFHVLHLSADNVIHPGGASSSPYERVVNGFGVWWVVLSYTLALLALGLHLRHGFWSAFASLGANTSTARRRHLNGVAVGVSLVITTGFLVPPWAIFLGQVG</sequence>
<dbReference type="NCBIfam" id="TIGR02046">
    <property type="entry name" value="sdhC_b558_fam"/>
    <property type="match status" value="1"/>
</dbReference>
<keyword evidence="1" id="KW-1133">Transmembrane helix</keyword>
<organism evidence="2 3">
    <name type="scientific">Rhodococcus antarcticus</name>
    <dbReference type="NCBI Taxonomy" id="2987751"/>
    <lineage>
        <taxon>Bacteria</taxon>
        <taxon>Bacillati</taxon>
        <taxon>Actinomycetota</taxon>
        <taxon>Actinomycetes</taxon>
        <taxon>Mycobacteriales</taxon>
        <taxon>Nocardiaceae</taxon>
        <taxon>Rhodococcus</taxon>
    </lineage>
</organism>
<gene>
    <name evidence="2" type="ORF">RHODO2019_05900</name>
</gene>